<dbReference type="EMBL" id="LLXL01002357">
    <property type="protein sequence ID" value="PKK61044.1"/>
    <property type="molecule type" value="Genomic_DNA"/>
</dbReference>
<gene>
    <name evidence="2" type="ORF">RhiirC2_792394</name>
</gene>
<evidence type="ECO:0000313" key="3">
    <source>
        <dbReference type="Proteomes" id="UP000233469"/>
    </source>
</evidence>
<feature type="coiled-coil region" evidence="1">
    <location>
        <begin position="175"/>
        <end position="216"/>
    </location>
</feature>
<proteinExistence type="predicted"/>
<dbReference type="VEuPathDB" id="FungiDB:FUN_009513"/>
<evidence type="ECO:0000256" key="1">
    <source>
        <dbReference type="SAM" id="Coils"/>
    </source>
</evidence>
<evidence type="ECO:0000313" key="2">
    <source>
        <dbReference type="EMBL" id="PKK61044.1"/>
    </source>
</evidence>
<organism evidence="2 3">
    <name type="scientific">Rhizophagus irregularis</name>
    <dbReference type="NCBI Taxonomy" id="588596"/>
    <lineage>
        <taxon>Eukaryota</taxon>
        <taxon>Fungi</taxon>
        <taxon>Fungi incertae sedis</taxon>
        <taxon>Mucoromycota</taxon>
        <taxon>Glomeromycotina</taxon>
        <taxon>Glomeromycetes</taxon>
        <taxon>Glomerales</taxon>
        <taxon>Glomeraceae</taxon>
        <taxon>Rhizophagus</taxon>
    </lineage>
</organism>
<name>A0A2N1MHD6_9GLOM</name>
<reference evidence="2 3" key="1">
    <citation type="submission" date="2016-04" db="EMBL/GenBank/DDBJ databases">
        <title>Genome analyses suggest a sexual origin of heterokaryosis in a supposedly ancient asexual fungus.</title>
        <authorList>
            <person name="Ropars J."/>
            <person name="Sedzielewska K."/>
            <person name="Noel J."/>
            <person name="Charron P."/>
            <person name="Farinelli L."/>
            <person name="Marton T."/>
            <person name="Kruger M."/>
            <person name="Pelin A."/>
            <person name="Brachmann A."/>
            <person name="Corradi N."/>
        </authorList>
    </citation>
    <scope>NUCLEOTIDE SEQUENCE [LARGE SCALE GENOMIC DNA]</scope>
    <source>
        <strain evidence="2 3">C2</strain>
    </source>
</reference>
<comment type="caution">
    <text evidence="2">The sequence shown here is derived from an EMBL/GenBank/DDBJ whole genome shotgun (WGS) entry which is preliminary data.</text>
</comment>
<sequence length="232" mass="26966">MVLEDSNRNFIGLEGWNLEELEVSNVPMHITAHEQKTIEETNKIVQTTADKSIEMLEETIQWYSDLQKSYVEEYIGSFHEIFEEHLLEIMKLKMIKEVENWEKREFGSLTITGPGGTKPERLNIKKEGTKVSTEQVLRNREDYDIIGQELEDSKATSEHLEKVLVEKVPIITQESETLKSELTQNRNKIVDLENKIRNLEEKLKVLNDNKENSASLTLEMEVDTTVKHAEKH</sequence>
<keyword evidence="1" id="KW-0175">Coiled coil</keyword>
<accession>A0A2N1MHD6</accession>
<dbReference type="AlphaFoldDB" id="A0A2N1MHD6"/>
<reference evidence="2 3" key="2">
    <citation type="submission" date="2017-10" db="EMBL/GenBank/DDBJ databases">
        <title>Extensive intraspecific genome diversity in a model arbuscular mycorrhizal fungus.</title>
        <authorList>
            <person name="Chen E.C.H."/>
            <person name="Morin E."/>
            <person name="Baudet D."/>
            <person name="Noel J."/>
            <person name="Ndikumana S."/>
            <person name="Charron P."/>
            <person name="St-Onge C."/>
            <person name="Giorgi J."/>
            <person name="Grigoriev I.V."/>
            <person name="Roux C."/>
            <person name="Martin F.M."/>
            <person name="Corradi N."/>
        </authorList>
    </citation>
    <scope>NUCLEOTIDE SEQUENCE [LARGE SCALE GENOMIC DNA]</scope>
    <source>
        <strain evidence="2 3">C2</strain>
    </source>
</reference>
<protein>
    <submittedName>
        <fullName evidence="2">Uncharacterized protein</fullName>
    </submittedName>
</protein>
<dbReference type="Proteomes" id="UP000233469">
    <property type="component" value="Unassembled WGS sequence"/>
</dbReference>